<dbReference type="InterPro" id="IPR024516">
    <property type="entry name" value="Mce_C"/>
</dbReference>
<dbReference type="PANTHER" id="PTHR33371">
    <property type="entry name" value="INTERMEMBRANE PHOSPHOLIPID TRANSPORT SYSTEM BINDING PROTEIN MLAD-RELATED"/>
    <property type="match status" value="1"/>
</dbReference>
<name>A0AAE4R3P2_9ACTN</name>
<proteinExistence type="predicted"/>
<accession>A0AAE4R3P2</accession>
<dbReference type="GeneID" id="77172791"/>
<reference evidence="3" key="1">
    <citation type="submission" date="2023-10" db="EMBL/GenBank/DDBJ databases">
        <title>Development of a sustainable strategy for remediation of hydrocarbon-contaminated territories based on the waste exchange concept.</title>
        <authorList>
            <person name="Krivoruchko A."/>
        </authorList>
    </citation>
    <scope>NUCLEOTIDE SEQUENCE</scope>
    <source>
        <strain evidence="3">IEGM 1279</strain>
    </source>
</reference>
<evidence type="ECO:0000313" key="4">
    <source>
        <dbReference type="Proteomes" id="UP001185922"/>
    </source>
</evidence>
<dbReference type="GO" id="GO:0051701">
    <property type="term" value="P:biological process involved in interaction with host"/>
    <property type="evidence" value="ECO:0007669"/>
    <property type="project" value="TreeGrafter"/>
</dbReference>
<dbReference type="AlphaFoldDB" id="A0AAE4R3P2"/>
<dbReference type="Pfam" id="PF02470">
    <property type="entry name" value="MlaD"/>
    <property type="match status" value="1"/>
</dbReference>
<feature type="domain" description="Mce/MlaD" evidence="1">
    <location>
        <begin position="37"/>
        <end position="111"/>
    </location>
</feature>
<organism evidence="3 4">
    <name type="scientific">Gordonia amicalis</name>
    <dbReference type="NCBI Taxonomy" id="89053"/>
    <lineage>
        <taxon>Bacteria</taxon>
        <taxon>Bacillati</taxon>
        <taxon>Actinomycetota</taxon>
        <taxon>Actinomycetes</taxon>
        <taxon>Mycobacteriales</taxon>
        <taxon>Gordoniaceae</taxon>
        <taxon>Gordonia</taxon>
    </lineage>
</organism>
<sequence length="347" mass="37190">MSTFRKSLITLSLFLVVSLVLSWFVYVTLQRNVNGATREYSAVFTDVSGLRPGDDVRVAGVRVGRVDKIQLEKTVARVTFEVQDDQTLYTNTRASVTYQNIIGQRYLGLLAGDGSSSARPLQEGGEIPVQQTEPSFDIAGLLNGFEPLFSVLDPDRVQNITQTIITALQGDKGSLTSLIAQTSTLAESFAGPDNVLGDLIVGLDKVTASLAGQSGSVESLISNMRDVFTTLNSRQGELVSSIDQITQTIGRTAVVFNNIEPSLSALVAREPGFTGHIVSNAEKFAYLFYNVPLAMQGLARFSQESTAANAYICNVNLTIVPGLSHLIPGIVAGVTPGGKIQQSPICR</sequence>
<evidence type="ECO:0000259" key="2">
    <source>
        <dbReference type="Pfam" id="PF11887"/>
    </source>
</evidence>
<evidence type="ECO:0000313" key="3">
    <source>
        <dbReference type="EMBL" id="MDV6312464.1"/>
    </source>
</evidence>
<dbReference type="Pfam" id="PF11887">
    <property type="entry name" value="Mce4_CUP1"/>
    <property type="match status" value="1"/>
</dbReference>
<dbReference type="PANTHER" id="PTHR33371:SF17">
    <property type="entry name" value="MCE-FAMILY PROTEIN MCE1B"/>
    <property type="match status" value="1"/>
</dbReference>
<dbReference type="EMBL" id="JAWLKH010000009">
    <property type="protein sequence ID" value="MDV6312464.1"/>
    <property type="molecule type" value="Genomic_DNA"/>
</dbReference>
<protein>
    <submittedName>
        <fullName evidence="3">MlaD family protein</fullName>
    </submittedName>
</protein>
<feature type="domain" description="Mammalian cell entry C-terminal" evidence="2">
    <location>
        <begin position="117"/>
        <end position="291"/>
    </location>
</feature>
<dbReference type="Proteomes" id="UP001185922">
    <property type="component" value="Unassembled WGS sequence"/>
</dbReference>
<dbReference type="InterPro" id="IPR003399">
    <property type="entry name" value="Mce/MlaD"/>
</dbReference>
<dbReference type="RefSeq" id="WP_024499217.1">
    <property type="nucleotide sequence ID" value="NZ_CP091855.1"/>
</dbReference>
<evidence type="ECO:0000259" key="1">
    <source>
        <dbReference type="Pfam" id="PF02470"/>
    </source>
</evidence>
<gene>
    <name evidence="3" type="ORF">R3Q15_11305</name>
</gene>
<comment type="caution">
    <text evidence="3">The sequence shown here is derived from an EMBL/GenBank/DDBJ whole genome shotgun (WGS) entry which is preliminary data.</text>
</comment>
<dbReference type="InterPro" id="IPR052336">
    <property type="entry name" value="MlaD_Phospholipid_Transporter"/>
</dbReference>
<dbReference type="InterPro" id="IPR005693">
    <property type="entry name" value="Mce"/>
</dbReference>
<dbReference type="GO" id="GO:0005576">
    <property type="term" value="C:extracellular region"/>
    <property type="evidence" value="ECO:0007669"/>
    <property type="project" value="TreeGrafter"/>
</dbReference>
<dbReference type="NCBIfam" id="TIGR00996">
    <property type="entry name" value="Mtu_fam_mce"/>
    <property type="match status" value="1"/>
</dbReference>